<comment type="caution">
    <text evidence="2">The sequence shown here is derived from an EMBL/GenBank/DDBJ whole genome shotgun (WGS) entry which is preliminary data.</text>
</comment>
<evidence type="ECO:0000313" key="2">
    <source>
        <dbReference type="EMBL" id="RCK53646.1"/>
    </source>
</evidence>
<reference evidence="2 3" key="1">
    <citation type="submission" date="2014-07" db="EMBL/GenBank/DDBJ databases">
        <title>Draft genome sequence of Thalassospira profundimaris S25-3-2.</title>
        <authorList>
            <person name="Lai Q."/>
            <person name="Shao Z."/>
        </authorList>
    </citation>
    <scope>NUCLEOTIDE SEQUENCE [LARGE SCALE GENOMIC DNA]</scope>
    <source>
        <strain evidence="2 3">S25-3-2</strain>
    </source>
</reference>
<feature type="domain" description="NadR/Ttd14 AAA" evidence="1">
    <location>
        <begin position="10"/>
        <end position="174"/>
    </location>
</feature>
<dbReference type="OrthoDB" id="5638848at2"/>
<proteinExistence type="predicted"/>
<dbReference type="EMBL" id="JPWH01000002">
    <property type="protein sequence ID" value="RCK53646.1"/>
    <property type="molecule type" value="Genomic_DNA"/>
</dbReference>
<dbReference type="SUPFAM" id="SSF52540">
    <property type="entry name" value="P-loop containing nucleoside triphosphate hydrolases"/>
    <property type="match status" value="1"/>
</dbReference>
<sequence>MSVSSPENLVVLTGGPGAGKTTLINYLNRLGYKTSPEVARNVIETQQKHGGTALPWQDNEAYCQLMTDGSIRAWQDGMALAPAPVFFDRGLPDVLTHRRLYKLAKDSALIRAIETCRYRQTVFILPPWPEIYHTDGARKQNFAEATRTYDVLYQTYLDCGYTPVEIAKGPVEQRAEHILTLLSQ</sequence>
<organism evidence="2 3">
    <name type="scientific">Thalassospira profundimaris</name>
    <dbReference type="NCBI Taxonomy" id="502049"/>
    <lineage>
        <taxon>Bacteria</taxon>
        <taxon>Pseudomonadati</taxon>
        <taxon>Pseudomonadota</taxon>
        <taxon>Alphaproteobacteria</taxon>
        <taxon>Rhodospirillales</taxon>
        <taxon>Thalassospiraceae</taxon>
        <taxon>Thalassospira</taxon>
    </lineage>
</organism>
<protein>
    <submittedName>
        <fullName evidence="2">ATPase</fullName>
    </submittedName>
</protein>
<dbReference type="Gene3D" id="3.40.50.300">
    <property type="entry name" value="P-loop containing nucleotide triphosphate hydrolases"/>
    <property type="match status" value="1"/>
</dbReference>
<dbReference type="RefSeq" id="WP_114087065.1">
    <property type="nucleotide sequence ID" value="NZ_JPWH01000002.1"/>
</dbReference>
<dbReference type="Pfam" id="PF13521">
    <property type="entry name" value="AAA_28"/>
    <property type="match status" value="1"/>
</dbReference>
<name>A0A367XJ03_9PROT</name>
<dbReference type="AlphaFoldDB" id="A0A367XJ03"/>
<evidence type="ECO:0000259" key="1">
    <source>
        <dbReference type="Pfam" id="PF13521"/>
    </source>
</evidence>
<gene>
    <name evidence="2" type="ORF">TH25_03800</name>
</gene>
<dbReference type="InterPro" id="IPR027417">
    <property type="entry name" value="P-loop_NTPase"/>
</dbReference>
<accession>A0A367XJ03</accession>
<dbReference type="InterPro" id="IPR038727">
    <property type="entry name" value="NadR/Ttd14_AAA_dom"/>
</dbReference>
<dbReference type="Proteomes" id="UP000252517">
    <property type="component" value="Unassembled WGS sequence"/>
</dbReference>
<evidence type="ECO:0000313" key="3">
    <source>
        <dbReference type="Proteomes" id="UP000252517"/>
    </source>
</evidence>